<evidence type="ECO:0000256" key="5">
    <source>
        <dbReference type="ARBA" id="ARBA00022840"/>
    </source>
</evidence>
<dbReference type="PROSITE" id="PS50929">
    <property type="entry name" value="ABC_TM1F"/>
    <property type="match status" value="1"/>
</dbReference>
<feature type="transmembrane region" description="Helical" evidence="8">
    <location>
        <begin position="150"/>
        <end position="179"/>
    </location>
</feature>
<keyword evidence="12" id="KW-1185">Reference proteome</keyword>
<feature type="domain" description="ABC transporter" evidence="9">
    <location>
        <begin position="336"/>
        <end position="572"/>
    </location>
</feature>
<organism evidence="11 12">
    <name type="scientific">Rhizobium nepotum 39/7</name>
    <dbReference type="NCBI Taxonomy" id="1368418"/>
    <lineage>
        <taxon>Bacteria</taxon>
        <taxon>Pseudomonadati</taxon>
        <taxon>Pseudomonadota</taxon>
        <taxon>Alphaproteobacteria</taxon>
        <taxon>Hyphomicrobiales</taxon>
        <taxon>Rhizobiaceae</taxon>
        <taxon>Rhizobium/Agrobacterium group</taxon>
        <taxon>Rhizobium</taxon>
    </lineage>
</organism>
<dbReference type="SMART" id="SM00382">
    <property type="entry name" value="AAA"/>
    <property type="match status" value="1"/>
</dbReference>
<evidence type="ECO:0000256" key="8">
    <source>
        <dbReference type="SAM" id="Phobius"/>
    </source>
</evidence>
<evidence type="ECO:0000313" key="11">
    <source>
        <dbReference type="EMBL" id="KJF69174.1"/>
    </source>
</evidence>
<dbReference type="InterPro" id="IPR017871">
    <property type="entry name" value="ABC_transporter-like_CS"/>
</dbReference>
<dbReference type="SUPFAM" id="SSF90123">
    <property type="entry name" value="ABC transporter transmembrane region"/>
    <property type="match status" value="1"/>
</dbReference>
<reference evidence="11 12" key="1">
    <citation type="submission" date="2015-03" db="EMBL/GenBank/DDBJ databases">
        <title>Draft Genome Sequences of Agrobacterium nepotum Strain 39/7T (= CFBP 7436T = LMG 26435T) and Agrobacterium sp. Strain KFB 330 (= CFBP 8308 = LMG 28674).</title>
        <authorList>
            <person name="Kuzmanovic N."/>
            <person name="Pulawska J."/>
            <person name="Obradovic A."/>
        </authorList>
    </citation>
    <scope>NUCLEOTIDE SEQUENCE [LARGE SCALE GENOMIC DNA]</scope>
    <source>
        <strain evidence="11 12">39/7</strain>
    </source>
</reference>
<evidence type="ECO:0000256" key="4">
    <source>
        <dbReference type="ARBA" id="ARBA00022741"/>
    </source>
</evidence>
<dbReference type="Gene3D" id="3.40.50.300">
    <property type="entry name" value="P-loop containing nucleotide triphosphate hydrolases"/>
    <property type="match status" value="1"/>
</dbReference>
<evidence type="ECO:0000256" key="3">
    <source>
        <dbReference type="ARBA" id="ARBA00022692"/>
    </source>
</evidence>
<evidence type="ECO:0000259" key="9">
    <source>
        <dbReference type="PROSITE" id="PS50893"/>
    </source>
</evidence>
<dbReference type="PANTHER" id="PTHR24221:SF248">
    <property type="entry name" value="ABC TRANSPORTER TRANSMEMBRANE REGION"/>
    <property type="match status" value="1"/>
</dbReference>
<keyword evidence="6 8" id="KW-1133">Transmembrane helix</keyword>
<gene>
    <name evidence="11" type="ORF">RS75_04180</name>
</gene>
<dbReference type="Gene3D" id="1.20.1560.10">
    <property type="entry name" value="ABC transporter type 1, transmembrane domain"/>
    <property type="match status" value="1"/>
</dbReference>
<dbReference type="InterPro" id="IPR003593">
    <property type="entry name" value="AAA+_ATPase"/>
</dbReference>
<accession>A0ABR5CWU3</accession>
<dbReference type="Pfam" id="PF00664">
    <property type="entry name" value="ABC_membrane"/>
    <property type="match status" value="1"/>
</dbReference>
<dbReference type="InterPro" id="IPR027417">
    <property type="entry name" value="P-loop_NTPase"/>
</dbReference>
<keyword evidence="7 8" id="KW-0472">Membrane</keyword>
<dbReference type="NCBIfam" id="TIGR01842">
    <property type="entry name" value="type_I_sec_PrtD"/>
    <property type="match status" value="1"/>
</dbReference>
<dbReference type="InterPro" id="IPR010128">
    <property type="entry name" value="ATPase_T1SS_PrtD-like"/>
</dbReference>
<feature type="domain" description="ABC transmembrane type-1" evidence="10">
    <location>
        <begin position="27"/>
        <end position="305"/>
    </location>
</feature>
<dbReference type="PROSITE" id="PS00211">
    <property type="entry name" value="ABC_TRANSPORTER_1"/>
    <property type="match status" value="1"/>
</dbReference>
<proteinExistence type="inferred from homology"/>
<evidence type="ECO:0000256" key="7">
    <source>
        <dbReference type="ARBA" id="ARBA00023136"/>
    </source>
</evidence>
<dbReference type="InterPro" id="IPR039421">
    <property type="entry name" value="Type_1_exporter"/>
</dbReference>
<dbReference type="InterPro" id="IPR047957">
    <property type="entry name" value="ABC_AprD-like_6TM"/>
</dbReference>
<evidence type="ECO:0000256" key="6">
    <source>
        <dbReference type="ARBA" id="ARBA00022989"/>
    </source>
</evidence>
<evidence type="ECO:0000313" key="12">
    <source>
        <dbReference type="Proteomes" id="UP000052068"/>
    </source>
</evidence>
<dbReference type="PROSITE" id="PS50893">
    <property type="entry name" value="ABC_TRANSPORTER_2"/>
    <property type="match status" value="1"/>
</dbReference>
<comment type="caution">
    <text evidence="11">The sequence shown here is derived from an EMBL/GenBank/DDBJ whole genome shotgun (WGS) entry which is preliminary data.</text>
</comment>
<comment type="similarity">
    <text evidence="2">Belongs to the ABC transporter superfamily.</text>
</comment>
<dbReference type="CDD" id="cd18586">
    <property type="entry name" value="ABC_6TM_PrtD_like"/>
    <property type="match status" value="1"/>
</dbReference>
<dbReference type="RefSeq" id="WP_045017643.1">
    <property type="nucleotide sequence ID" value="NZ_JWJH01000003.1"/>
</dbReference>
<dbReference type="EMBL" id="JWJH01000003">
    <property type="protein sequence ID" value="KJF69174.1"/>
    <property type="molecule type" value="Genomic_DNA"/>
</dbReference>
<name>A0ABR5CWU3_9HYPH</name>
<evidence type="ECO:0000256" key="2">
    <source>
        <dbReference type="ARBA" id="ARBA00005417"/>
    </source>
</evidence>
<feature type="transmembrane region" description="Helical" evidence="8">
    <location>
        <begin position="54"/>
        <end position="76"/>
    </location>
</feature>
<keyword evidence="5" id="KW-0067">ATP-binding</keyword>
<evidence type="ECO:0000256" key="1">
    <source>
        <dbReference type="ARBA" id="ARBA00004651"/>
    </source>
</evidence>
<protein>
    <submittedName>
        <fullName evidence="11">Type I secretion protein</fullName>
    </submittedName>
</protein>
<sequence>MGFQNHQQTPPQSLTAAVVSPLKSTFFGVALVSGVVNILALTSPLFMLQVYDRVLASGSLPTLIGLALLALGLYGFQCLLDIIRARVLIRIGEDFDMRYSGKVHDAVVRLPLVNRMPGDGLQPLRDLDNVRGFLSGTGPTAFFDLPWMPLYLGICFLFHFWIGVTALAGAILLISLTILTNIFSQKPIRDTMVENMARNRQLEASRRNAEVVQAMGLGGRLGRRWQVSNEAYLAANRKASDVAGGLGNIAKYLRIVLQSAILAVGAWLVIQQEASGGVMIASSIMMGRALAPVDLAISNWKSFVAARQSWVRLRELFAQMPATASAMALPKPEKELRVENVTIVPPGERKPTVAGLGFVMIAGSALGVIGPSGSGKSTLSRILTGAWTPAAGKVRLDGASFDQWDRETVGRHIGYLPQGVELFDGTIGENICRFEDDPDPEAIIAAAKAAGAHELILRFEKGYDSDIGEAGSALSAGQRQRIGLARALYGDPFIVVLDEPNANLDAEGEAAVVRAIASVKARMGIAVVVAHRPSAIGAVDFILMMEEGRMKAFGPRDEVLSKVLRAPNGQVAKGFAASAQTISPLRVVANTNPQAVVLKDGREEVSQEGDTDVKN</sequence>
<keyword evidence="3 8" id="KW-0812">Transmembrane</keyword>
<dbReference type="InterPro" id="IPR003439">
    <property type="entry name" value="ABC_transporter-like_ATP-bd"/>
</dbReference>
<dbReference type="Proteomes" id="UP000052068">
    <property type="component" value="Unassembled WGS sequence"/>
</dbReference>
<dbReference type="Pfam" id="PF00005">
    <property type="entry name" value="ABC_tran"/>
    <property type="match status" value="1"/>
</dbReference>
<dbReference type="PANTHER" id="PTHR24221">
    <property type="entry name" value="ATP-BINDING CASSETTE SUB-FAMILY B"/>
    <property type="match status" value="1"/>
</dbReference>
<dbReference type="SUPFAM" id="SSF52540">
    <property type="entry name" value="P-loop containing nucleoside triphosphate hydrolases"/>
    <property type="match status" value="1"/>
</dbReference>
<evidence type="ECO:0000259" key="10">
    <source>
        <dbReference type="PROSITE" id="PS50929"/>
    </source>
</evidence>
<dbReference type="InterPro" id="IPR011527">
    <property type="entry name" value="ABC1_TM_dom"/>
</dbReference>
<dbReference type="InterPro" id="IPR036640">
    <property type="entry name" value="ABC1_TM_sf"/>
</dbReference>
<keyword evidence="4" id="KW-0547">Nucleotide-binding</keyword>
<comment type="subcellular location">
    <subcellularLocation>
        <location evidence="1">Cell membrane</location>
        <topology evidence="1">Multi-pass membrane protein</topology>
    </subcellularLocation>
</comment>
<feature type="transmembrane region" description="Helical" evidence="8">
    <location>
        <begin position="26"/>
        <end position="47"/>
    </location>
</feature>